<dbReference type="PROSITE" id="PS50110">
    <property type="entry name" value="RESPONSE_REGULATORY"/>
    <property type="match status" value="1"/>
</dbReference>
<dbReference type="RefSeq" id="WP_129473858.1">
    <property type="nucleotide sequence ID" value="NZ_SDWS01000002.1"/>
</dbReference>
<dbReference type="SMART" id="SM00448">
    <property type="entry name" value="REC"/>
    <property type="match status" value="1"/>
</dbReference>
<feature type="modified residue" description="4-aspartylphosphate" evidence="2">
    <location>
        <position position="58"/>
    </location>
</feature>
<evidence type="ECO:0000256" key="2">
    <source>
        <dbReference type="PROSITE-ProRule" id="PRU00169"/>
    </source>
</evidence>
<organism evidence="4 5">
    <name type="scientific">Nocardioides glacieisoli</name>
    <dbReference type="NCBI Taxonomy" id="1168730"/>
    <lineage>
        <taxon>Bacteria</taxon>
        <taxon>Bacillati</taxon>
        <taxon>Actinomycetota</taxon>
        <taxon>Actinomycetes</taxon>
        <taxon>Propionibacteriales</taxon>
        <taxon>Nocardioidaceae</taxon>
        <taxon>Nocardioides</taxon>
    </lineage>
</organism>
<dbReference type="Pfam" id="PF00072">
    <property type="entry name" value="Response_reg"/>
    <property type="match status" value="1"/>
</dbReference>
<dbReference type="InterPro" id="IPR001789">
    <property type="entry name" value="Sig_transdc_resp-reg_receiver"/>
</dbReference>
<evidence type="ECO:0000256" key="1">
    <source>
        <dbReference type="ARBA" id="ARBA00022553"/>
    </source>
</evidence>
<dbReference type="InterPro" id="IPR011006">
    <property type="entry name" value="CheY-like_superfamily"/>
</dbReference>
<gene>
    <name evidence="4" type="ORF">EUA06_04605</name>
</gene>
<comment type="caution">
    <text evidence="4">The sequence shown here is derived from an EMBL/GenBank/DDBJ whole genome shotgun (WGS) entry which is preliminary data.</text>
</comment>
<dbReference type="AlphaFoldDB" id="A0A4Q2RXC2"/>
<dbReference type="Proteomes" id="UP000291838">
    <property type="component" value="Unassembled WGS sequence"/>
</dbReference>
<accession>A0A4Q2RXC2</accession>
<evidence type="ECO:0000313" key="5">
    <source>
        <dbReference type="Proteomes" id="UP000291838"/>
    </source>
</evidence>
<evidence type="ECO:0000259" key="3">
    <source>
        <dbReference type="PROSITE" id="PS50110"/>
    </source>
</evidence>
<dbReference type="GO" id="GO:0000160">
    <property type="term" value="P:phosphorelay signal transduction system"/>
    <property type="evidence" value="ECO:0007669"/>
    <property type="project" value="InterPro"/>
</dbReference>
<dbReference type="PANTHER" id="PTHR44591">
    <property type="entry name" value="STRESS RESPONSE REGULATOR PROTEIN 1"/>
    <property type="match status" value="1"/>
</dbReference>
<dbReference type="SUPFAM" id="SSF52172">
    <property type="entry name" value="CheY-like"/>
    <property type="match status" value="1"/>
</dbReference>
<feature type="domain" description="Response regulatory" evidence="3">
    <location>
        <begin position="9"/>
        <end position="125"/>
    </location>
</feature>
<dbReference type="EMBL" id="SDWS01000002">
    <property type="protein sequence ID" value="RYB92253.1"/>
    <property type="molecule type" value="Genomic_DNA"/>
</dbReference>
<keyword evidence="5" id="KW-1185">Reference proteome</keyword>
<dbReference type="InterPro" id="IPR050595">
    <property type="entry name" value="Bact_response_regulator"/>
</dbReference>
<keyword evidence="1 2" id="KW-0597">Phosphoprotein</keyword>
<dbReference type="OrthoDB" id="3784905at2"/>
<sequence length="130" mass="14633">MSPGARQLHFLVVDDNEDIRDVFCRLVQRAGHLASTAVDGLEAVEMLQQETYDVMLLDLTMPRMNGVEVVRWMRDHPEVGASMRIVVISAWAGEHRAALQELGVENVMQKPLRIQQLTDLIAETLPDPES</sequence>
<dbReference type="CDD" id="cd17546">
    <property type="entry name" value="REC_hyHK_CKI1_RcsC-like"/>
    <property type="match status" value="1"/>
</dbReference>
<dbReference type="Gene3D" id="3.40.50.2300">
    <property type="match status" value="1"/>
</dbReference>
<name>A0A4Q2RXC2_9ACTN</name>
<reference evidence="4 5" key="1">
    <citation type="submission" date="2019-01" db="EMBL/GenBank/DDBJ databases">
        <title>Novel species of Nocardioides.</title>
        <authorList>
            <person name="Liu Q."/>
            <person name="Xin Y.-H."/>
        </authorList>
    </citation>
    <scope>NUCLEOTIDE SEQUENCE [LARGE SCALE GENOMIC DNA]</scope>
    <source>
        <strain evidence="4 5">HLT3-15</strain>
    </source>
</reference>
<proteinExistence type="predicted"/>
<evidence type="ECO:0000313" key="4">
    <source>
        <dbReference type="EMBL" id="RYB92253.1"/>
    </source>
</evidence>
<protein>
    <submittedName>
        <fullName evidence="4">Response regulator</fullName>
    </submittedName>
</protein>
<dbReference type="PANTHER" id="PTHR44591:SF3">
    <property type="entry name" value="RESPONSE REGULATORY DOMAIN-CONTAINING PROTEIN"/>
    <property type="match status" value="1"/>
</dbReference>